<dbReference type="PROSITE" id="PS50118">
    <property type="entry name" value="HMG_BOX_2"/>
    <property type="match status" value="1"/>
</dbReference>
<feature type="compositionally biased region" description="Basic and acidic residues" evidence="2">
    <location>
        <begin position="579"/>
        <end position="621"/>
    </location>
</feature>
<feature type="compositionally biased region" description="Basic and acidic residues" evidence="2">
    <location>
        <begin position="343"/>
        <end position="352"/>
    </location>
</feature>
<feature type="compositionally biased region" description="Basic and acidic residues" evidence="2">
    <location>
        <begin position="99"/>
        <end position="119"/>
    </location>
</feature>
<keyword evidence="1" id="KW-0238">DNA-binding</keyword>
<reference evidence="4" key="1">
    <citation type="submission" date="2023-08" db="EMBL/GenBank/DDBJ databases">
        <authorList>
            <person name="Chen Y."/>
            <person name="Shah S."/>
            <person name="Dougan E. K."/>
            <person name="Thang M."/>
            <person name="Chan C."/>
        </authorList>
    </citation>
    <scope>NUCLEOTIDE SEQUENCE</scope>
</reference>
<evidence type="ECO:0000259" key="3">
    <source>
        <dbReference type="PROSITE" id="PS50118"/>
    </source>
</evidence>
<sequence length="834" mass="93591">MDSMALLAGHGQPPYGCNTPRRAGGRGELSTAGGEVQNARTSARRKSQQQIGEQRPVDDIPGNIQPRNQAMSSDAKPGLSAMLQNRDVHARLYVGGSDQKIRVKDARQKKEEPPPDPKPGRGTASEACQRIHDEGVKRKKEVLVRARSKYEDEFQENHPFRPELAKPRAEDRQEAWQRLQDRDRPKSPFLVKSRSQYEEELQERHPFSPKLNSTGNVNREEWLREQKEWQKKKLERRHEMLREKRQEEAQELQALSVHRKAPKEAGDEAGRRLFAAAQKRDQRQTKRRMERLAEAQDEVNLLHRKLENSPAAPTAVAKVVDRLYCQDPAERDERHRQRLKQKRLAEKAEDHLQQALSVHTPLPQDDFGLDSDEVSLKMEQELEILELQLRKLRKQTLHADYGKISRHVMGTVRDRAESPATPRSRSEAKTPRKGKPAVSPRREGNARNPYAGGAAAPAKPRSRTPPAPGPAPATPRAASRGQTPRRAPAAGPDKSPRAATPRVAKAPGARPVPSKSPVRKEEPKEAVQGSRAKDGAKTFGRAKDVDAAKRDTKTSQKKRAEGQDRKANVQAAQGKKARSSSESERERARNVESREGLDNRKEAKEEGRKATRTDSGDDGQQKRSTTTRRKDSEQAEGPSAKNEVDREQELAATKIQSRMRGKQARREVEQRKQGAKAGRKDSDDEGQKKHSTKSRRKDSEEAAGPGDKNEVDREQELAATKIQSRMRGKQARREVEQRKQGAKAGRKDSDDESQQKQSTKSRRKDSEEAAGPGDKNEVDRAQELAATKIQSRMRGKQARREVEKKKAARKPTPASESEESGGEAERESESESGG</sequence>
<feature type="compositionally biased region" description="Basic and acidic residues" evidence="2">
    <location>
        <begin position="518"/>
        <end position="567"/>
    </location>
</feature>
<feature type="compositionally biased region" description="Pro residues" evidence="2">
    <location>
        <begin position="463"/>
        <end position="473"/>
    </location>
</feature>
<gene>
    <name evidence="4" type="ORF">EVOR1521_LOCUS21093</name>
</gene>
<dbReference type="InterPro" id="IPR000048">
    <property type="entry name" value="IQ_motif_EF-hand-BS"/>
</dbReference>
<evidence type="ECO:0000256" key="2">
    <source>
        <dbReference type="SAM" id="MobiDB-lite"/>
    </source>
</evidence>
<dbReference type="PROSITE" id="PS50096">
    <property type="entry name" value="IQ"/>
    <property type="match status" value="3"/>
</dbReference>
<dbReference type="EMBL" id="CAUJNA010003249">
    <property type="protein sequence ID" value="CAJ1396975.1"/>
    <property type="molecule type" value="Genomic_DNA"/>
</dbReference>
<feature type="region of interest" description="Disordered" evidence="2">
    <location>
        <begin position="240"/>
        <end position="268"/>
    </location>
</feature>
<dbReference type="GO" id="GO:0003677">
    <property type="term" value="F:DNA binding"/>
    <property type="evidence" value="ECO:0007669"/>
    <property type="project" value="UniProtKB-UniRule"/>
</dbReference>
<feature type="DNA-binding region" description="HMG box" evidence="1">
    <location>
        <begin position="182"/>
        <end position="253"/>
    </location>
</feature>
<dbReference type="Pfam" id="PF00612">
    <property type="entry name" value="IQ"/>
    <property type="match status" value="3"/>
</dbReference>
<dbReference type="Gene3D" id="1.20.5.190">
    <property type="match status" value="1"/>
</dbReference>
<keyword evidence="1" id="KW-0539">Nucleus</keyword>
<dbReference type="SMART" id="SM00015">
    <property type="entry name" value="IQ"/>
    <property type="match status" value="3"/>
</dbReference>
<feature type="compositionally biased region" description="Basic and acidic residues" evidence="2">
    <location>
        <begin position="731"/>
        <end position="749"/>
    </location>
</feature>
<comment type="caution">
    <text evidence="4">The sequence shown here is derived from an EMBL/GenBank/DDBJ whole genome shotgun (WGS) entry which is preliminary data.</text>
</comment>
<feature type="compositionally biased region" description="Basic and acidic residues" evidence="2">
    <location>
        <begin position="823"/>
        <end position="834"/>
    </location>
</feature>
<protein>
    <recommendedName>
        <fullName evidence="3">HMG box domain-containing protein</fullName>
    </recommendedName>
</protein>
<proteinExistence type="predicted"/>
<name>A0AA36J1V3_9DINO</name>
<evidence type="ECO:0000313" key="4">
    <source>
        <dbReference type="EMBL" id="CAJ1396975.1"/>
    </source>
</evidence>
<keyword evidence="5" id="KW-1185">Reference proteome</keyword>
<feature type="compositionally biased region" description="Low complexity" evidence="2">
    <location>
        <begin position="446"/>
        <end position="459"/>
    </location>
</feature>
<feature type="region of interest" description="Disordered" evidence="2">
    <location>
        <begin position="1"/>
        <end position="221"/>
    </location>
</feature>
<feature type="domain" description="HMG box" evidence="3">
    <location>
        <begin position="182"/>
        <end position="253"/>
    </location>
</feature>
<feature type="region of interest" description="Disordered" evidence="2">
    <location>
        <begin position="408"/>
        <end position="834"/>
    </location>
</feature>
<evidence type="ECO:0000256" key="1">
    <source>
        <dbReference type="PROSITE-ProRule" id="PRU00267"/>
    </source>
</evidence>
<accession>A0AA36J1V3</accession>
<feature type="compositionally biased region" description="Basic and acidic residues" evidence="2">
    <location>
        <begin position="129"/>
        <end position="186"/>
    </location>
</feature>
<dbReference type="AlphaFoldDB" id="A0AA36J1V3"/>
<feature type="compositionally biased region" description="Basic and acidic residues" evidence="2">
    <location>
        <begin position="707"/>
        <end position="716"/>
    </location>
</feature>
<dbReference type="InterPro" id="IPR009071">
    <property type="entry name" value="HMG_box_dom"/>
</dbReference>
<evidence type="ECO:0000313" key="5">
    <source>
        <dbReference type="Proteomes" id="UP001178507"/>
    </source>
</evidence>
<dbReference type="GO" id="GO:0005634">
    <property type="term" value="C:nucleus"/>
    <property type="evidence" value="ECO:0007669"/>
    <property type="project" value="UniProtKB-UniRule"/>
</dbReference>
<organism evidence="4 5">
    <name type="scientific">Effrenium voratum</name>
    <dbReference type="NCBI Taxonomy" id="2562239"/>
    <lineage>
        <taxon>Eukaryota</taxon>
        <taxon>Sar</taxon>
        <taxon>Alveolata</taxon>
        <taxon>Dinophyceae</taxon>
        <taxon>Suessiales</taxon>
        <taxon>Symbiodiniaceae</taxon>
        <taxon>Effrenium</taxon>
    </lineage>
</organism>
<feature type="compositionally biased region" description="Basic and acidic residues" evidence="2">
    <location>
        <begin position="664"/>
        <end position="688"/>
    </location>
</feature>
<dbReference type="Proteomes" id="UP001178507">
    <property type="component" value="Unassembled WGS sequence"/>
</dbReference>
<feature type="region of interest" description="Disordered" evidence="2">
    <location>
        <begin position="326"/>
        <end position="371"/>
    </location>
</feature>